<proteinExistence type="predicted"/>
<comment type="caution">
    <text evidence="1">The sequence shown here is derived from an EMBL/GenBank/DDBJ whole genome shotgun (WGS) entry which is preliminary data.</text>
</comment>
<name>A0AAU9VS10_9CNID</name>
<protein>
    <submittedName>
        <fullName evidence="1">Uncharacterized protein</fullName>
    </submittedName>
</protein>
<reference evidence="1 2" key="1">
    <citation type="submission" date="2022-05" db="EMBL/GenBank/DDBJ databases">
        <authorList>
            <consortium name="Genoscope - CEA"/>
            <person name="William W."/>
        </authorList>
    </citation>
    <scope>NUCLEOTIDE SEQUENCE [LARGE SCALE GENOMIC DNA]</scope>
</reference>
<sequence length="145" mass="16021">MFLYETNQPVNLELPYYEYEEFNFEENISEAECKAEFRVFVAGCLVLGKEVCTALATSNRLQETALLCIGIGELTKDCKLGLSGQMAMINSDIGILKLVKGMVYELEISISLFALKILSLTSSSIIAALLQKLDPIQQEAVDVAK</sequence>
<keyword evidence="2" id="KW-1185">Reference proteome</keyword>
<dbReference type="AlphaFoldDB" id="A0AAU9VS10"/>
<organism evidence="1 2">
    <name type="scientific">Pocillopora meandrina</name>
    <dbReference type="NCBI Taxonomy" id="46732"/>
    <lineage>
        <taxon>Eukaryota</taxon>
        <taxon>Metazoa</taxon>
        <taxon>Cnidaria</taxon>
        <taxon>Anthozoa</taxon>
        <taxon>Hexacorallia</taxon>
        <taxon>Scleractinia</taxon>
        <taxon>Astrocoeniina</taxon>
        <taxon>Pocilloporidae</taxon>
        <taxon>Pocillopora</taxon>
    </lineage>
</organism>
<evidence type="ECO:0000313" key="2">
    <source>
        <dbReference type="Proteomes" id="UP001159428"/>
    </source>
</evidence>
<accession>A0AAU9VS10</accession>
<gene>
    <name evidence="1" type="ORF">PMEA_00010411</name>
</gene>
<dbReference type="Proteomes" id="UP001159428">
    <property type="component" value="Unassembled WGS sequence"/>
</dbReference>
<evidence type="ECO:0000313" key="1">
    <source>
        <dbReference type="EMBL" id="CAH3033968.1"/>
    </source>
</evidence>
<dbReference type="EMBL" id="CALNXJ010000002">
    <property type="protein sequence ID" value="CAH3033968.1"/>
    <property type="molecule type" value="Genomic_DNA"/>
</dbReference>